<organism evidence="1 2">
    <name type="scientific">Stygiolobus azoricus</name>
    <dbReference type="NCBI Taxonomy" id="41675"/>
    <lineage>
        <taxon>Archaea</taxon>
        <taxon>Thermoproteota</taxon>
        <taxon>Thermoprotei</taxon>
        <taxon>Sulfolobales</taxon>
        <taxon>Sulfolobaceae</taxon>
        <taxon>Stygiolobus</taxon>
    </lineage>
</organism>
<dbReference type="OrthoDB" id="56850at2157"/>
<protein>
    <submittedName>
        <fullName evidence="1">DUF1641 domain-containing protein</fullName>
    </submittedName>
</protein>
<sequence>MSADLQLESLLSDEKLPAITKLVDILSTAENKYGLLSAIQGFLSDEEMLGKVLSSIINDQTLNLMTKWNNLMKFADMFADDSTIENLNAVLDLVGILNKTGILDPIKGLLQDEETLGKILSAIVNDSTLNVISNWGNIVKLMEFATKEDTLTTLNDVIELYSKIKKLGLIDVIKGILDDEETIGKIMSGLVNDFTFNLMTNWSAIVKDMSRFDLTNFKYYTLLVNETGEALKEEKIMKIDHWWDLLNMFKDPEVRVGLGVVIAILKHIGRYHIQYVVSGNHTQ</sequence>
<dbReference type="EMBL" id="CP045483">
    <property type="protein sequence ID" value="QGR18627.1"/>
    <property type="molecule type" value="Genomic_DNA"/>
</dbReference>
<accession>A0A650CMB0</accession>
<dbReference type="GeneID" id="42797514"/>
<dbReference type="AlphaFoldDB" id="A0A650CMB0"/>
<keyword evidence="2" id="KW-1185">Reference proteome</keyword>
<dbReference type="Proteomes" id="UP000423396">
    <property type="component" value="Chromosome"/>
</dbReference>
<dbReference type="PANTHER" id="PTHR38433">
    <property type="match status" value="1"/>
</dbReference>
<dbReference type="InterPro" id="IPR012440">
    <property type="entry name" value="DUF1641"/>
</dbReference>
<proteinExistence type="predicted"/>
<dbReference type="KEGG" id="sazo:D1868_00515"/>
<name>A0A650CMB0_9CREN</name>
<dbReference type="RefSeq" id="WP_156004811.1">
    <property type="nucleotide sequence ID" value="NZ_CP045483.1"/>
</dbReference>
<reference evidence="1 2" key="1">
    <citation type="submission" date="2019-10" db="EMBL/GenBank/DDBJ databases">
        <title>Genome Sequences from Six Type Strain Members of the Archaeal Family Sulfolobaceae: Acidianus ambivalens, Acidianus infernus, Metallosphaera prunae, Stygiolobus azoricus, Sulfolobus metallicus, and Sulfurisphaera ohwakuensis.</title>
        <authorList>
            <person name="Counts J.A."/>
            <person name="Kelly R.M."/>
        </authorList>
    </citation>
    <scope>NUCLEOTIDE SEQUENCE [LARGE SCALE GENOMIC DNA]</scope>
    <source>
        <strain evidence="1 2">FC6</strain>
    </source>
</reference>
<evidence type="ECO:0000313" key="1">
    <source>
        <dbReference type="EMBL" id="QGR18627.1"/>
    </source>
</evidence>
<dbReference type="Pfam" id="PF07849">
    <property type="entry name" value="DUF1641"/>
    <property type="match status" value="1"/>
</dbReference>
<dbReference type="PANTHER" id="PTHR38433:SF1">
    <property type="entry name" value="DUF1641 DOMAIN-CONTAINING PROTEIN"/>
    <property type="match status" value="1"/>
</dbReference>
<gene>
    <name evidence="1" type="ORF">D1868_00515</name>
</gene>
<evidence type="ECO:0000313" key="2">
    <source>
        <dbReference type="Proteomes" id="UP000423396"/>
    </source>
</evidence>